<keyword evidence="2" id="KW-1133">Transmembrane helix</keyword>
<organism evidence="3">
    <name type="scientific">uncultured Thermoleophilia bacterium</name>
    <dbReference type="NCBI Taxonomy" id="1497501"/>
    <lineage>
        <taxon>Bacteria</taxon>
        <taxon>Bacillati</taxon>
        <taxon>Actinomycetota</taxon>
        <taxon>Thermoleophilia</taxon>
        <taxon>environmental samples</taxon>
    </lineage>
</organism>
<feature type="transmembrane region" description="Helical" evidence="2">
    <location>
        <begin position="20"/>
        <end position="40"/>
    </location>
</feature>
<keyword evidence="2" id="KW-0812">Transmembrane</keyword>
<proteinExistence type="predicted"/>
<dbReference type="AlphaFoldDB" id="A0A6J4TXY6"/>
<evidence type="ECO:0000313" key="3">
    <source>
        <dbReference type="EMBL" id="CAA9533909.1"/>
    </source>
</evidence>
<dbReference type="EMBL" id="CADCWC010000190">
    <property type="protein sequence ID" value="CAA9533909.1"/>
    <property type="molecule type" value="Genomic_DNA"/>
</dbReference>
<accession>A0A6J4TXY6</accession>
<evidence type="ECO:0000256" key="1">
    <source>
        <dbReference type="SAM" id="MobiDB-lite"/>
    </source>
</evidence>
<reference evidence="3" key="1">
    <citation type="submission" date="2020-02" db="EMBL/GenBank/DDBJ databases">
        <authorList>
            <person name="Meier V. D."/>
        </authorList>
    </citation>
    <scope>NUCLEOTIDE SEQUENCE</scope>
    <source>
        <strain evidence="3">AVDCRST_MAG79</strain>
    </source>
</reference>
<name>A0A6J4TXY6_9ACTN</name>
<sequence length="124" mass="13152">MPDDPTLSPADSIAGMVDPIRAVGALLGFAVGAVSTWRLGGDLTDSVLHGLLGAVLLFPIAWFLGLVLVREMIRASVEEQREQYDQRVVEAKRSLARQYAASGTPLPPALLEHAPPGLRAPQGS</sequence>
<feature type="transmembrane region" description="Helical" evidence="2">
    <location>
        <begin position="46"/>
        <end position="69"/>
    </location>
</feature>
<evidence type="ECO:0000256" key="2">
    <source>
        <dbReference type="SAM" id="Phobius"/>
    </source>
</evidence>
<protein>
    <submittedName>
        <fullName evidence="3">Uncharacterized protein</fullName>
    </submittedName>
</protein>
<gene>
    <name evidence="3" type="ORF">AVDCRST_MAG79-1169</name>
</gene>
<keyword evidence="2" id="KW-0472">Membrane</keyword>
<feature type="region of interest" description="Disordered" evidence="1">
    <location>
        <begin position="104"/>
        <end position="124"/>
    </location>
</feature>